<keyword evidence="2" id="KW-1185">Reference proteome</keyword>
<accession>A0A4R6YRZ5</accession>
<reference evidence="1 2" key="1">
    <citation type="submission" date="2019-03" db="EMBL/GenBank/DDBJ databases">
        <title>Genomic Encyclopedia of Type Strains, Phase IV (KMG-IV): sequencing the most valuable type-strain genomes for metagenomic binning, comparative biology and taxonomic classification.</title>
        <authorList>
            <person name="Goeker M."/>
        </authorList>
    </citation>
    <scope>NUCLEOTIDE SEQUENCE [LARGE SCALE GENOMIC DNA]</scope>
    <source>
        <strain evidence="1 2">DSM 21667</strain>
    </source>
</reference>
<evidence type="ECO:0000313" key="1">
    <source>
        <dbReference type="EMBL" id="TDR40866.1"/>
    </source>
</evidence>
<sequence length="93" mass="10005">MTERTSSYAVFLFPQALEALGEPIKPYLIDGAGGAHIVCAEVDTSGPLFGMTLQGKDQEGMPSELEIMLPHAMVRLVMSVHSEHGFGFKPTLA</sequence>
<name>A0A4R6YRZ5_9GAMM</name>
<organism evidence="1 2">
    <name type="scientific">Tahibacter aquaticus</name>
    <dbReference type="NCBI Taxonomy" id="520092"/>
    <lineage>
        <taxon>Bacteria</taxon>
        <taxon>Pseudomonadati</taxon>
        <taxon>Pseudomonadota</taxon>
        <taxon>Gammaproteobacteria</taxon>
        <taxon>Lysobacterales</taxon>
        <taxon>Rhodanobacteraceae</taxon>
        <taxon>Tahibacter</taxon>
    </lineage>
</organism>
<dbReference type="RefSeq" id="WP_133820229.1">
    <property type="nucleotide sequence ID" value="NZ_SNZH01000012.1"/>
</dbReference>
<dbReference type="OrthoDB" id="5956546at2"/>
<dbReference type="EMBL" id="SNZH01000012">
    <property type="protein sequence ID" value="TDR40866.1"/>
    <property type="molecule type" value="Genomic_DNA"/>
</dbReference>
<dbReference type="AlphaFoldDB" id="A0A4R6YRZ5"/>
<protein>
    <submittedName>
        <fullName evidence="1">Uncharacterized protein</fullName>
    </submittedName>
</protein>
<proteinExistence type="predicted"/>
<evidence type="ECO:0000313" key="2">
    <source>
        <dbReference type="Proteomes" id="UP000295293"/>
    </source>
</evidence>
<dbReference type="Proteomes" id="UP000295293">
    <property type="component" value="Unassembled WGS sequence"/>
</dbReference>
<gene>
    <name evidence="1" type="ORF">DFR29_112180</name>
</gene>
<comment type="caution">
    <text evidence="1">The sequence shown here is derived from an EMBL/GenBank/DDBJ whole genome shotgun (WGS) entry which is preliminary data.</text>
</comment>